<dbReference type="EMBL" id="NOWC01000019">
    <property type="protein sequence ID" value="OZS73671.1"/>
    <property type="molecule type" value="Genomic_DNA"/>
</dbReference>
<gene>
    <name evidence="4" type="ORF">CHI95_15250</name>
    <name evidence="1" type="ORF">GHA_02465</name>
    <name evidence="2" type="ORF">KYI77_05765</name>
    <name evidence="3" type="ORF">OGX73_17655</name>
</gene>
<evidence type="ECO:0000313" key="5">
    <source>
        <dbReference type="Proteomes" id="UP000216001"/>
    </source>
</evidence>
<dbReference type="EMBL" id="CAHPSF010000006">
    <property type="protein sequence ID" value="CAB5698795.1"/>
    <property type="molecule type" value="Genomic_DNA"/>
</dbReference>
<dbReference type="RefSeq" id="WP_004261720.1">
    <property type="nucleotide sequence ID" value="NZ_ABDWLN020000022.1"/>
</dbReference>
<dbReference type="Gene3D" id="1.25.10.10">
    <property type="entry name" value="Leucine-rich Repeat Variant"/>
    <property type="match status" value="1"/>
</dbReference>
<evidence type="ECO:0000313" key="4">
    <source>
        <dbReference type="EMBL" id="OZS73671.1"/>
    </source>
</evidence>
<reference evidence="1" key="2">
    <citation type="submission" date="2020-05" db="EMBL/GenBank/DDBJ databases">
        <authorList>
            <person name="Delgado-Blas J."/>
        </authorList>
    </citation>
    <scope>NUCLEOTIDE SEQUENCE</scope>
    <source>
        <strain evidence="1">BB1453</strain>
    </source>
</reference>
<dbReference type="SUPFAM" id="SSF48371">
    <property type="entry name" value="ARM repeat"/>
    <property type="match status" value="1"/>
</dbReference>
<dbReference type="Proteomes" id="UP000834611">
    <property type="component" value="Unassembled WGS sequence"/>
</dbReference>
<evidence type="ECO:0000313" key="2">
    <source>
        <dbReference type="EMBL" id="MBW3115964.1"/>
    </source>
</evidence>
<accession>A0A264VQT3</accession>
<reference evidence="3" key="4">
    <citation type="submission" date="2022-10" db="EMBL/GenBank/DDBJ databases">
        <title>Bacterial isolates recovered from the One Health project in Brazil.</title>
        <authorList>
            <person name="Valiatti T.B."/>
            <person name="Santos F."/>
            <person name="Cayo R."/>
            <person name="Gales A.C."/>
        </authorList>
    </citation>
    <scope>NUCLEOTIDE SEQUENCE</scope>
    <source>
        <strain evidence="3">PVR188</strain>
    </source>
</reference>
<dbReference type="AlphaFoldDB" id="A0A264VQT3"/>
<sequence>MDNKVINTLLDLTKRKNDDVKIAAISALGDCKIRLKQHNTINRLLELCNDPNKDVAISAIKAISKLSHGGLE</sequence>
<dbReference type="Proteomes" id="UP001155882">
    <property type="component" value="Unassembled WGS sequence"/>
</dbReference>
<dbReference type="Pfam" id="PF13646">
    <property type="entry name" value="HEAT_2"/>
    <property type="match status" value="1"/>
</dbReference>
<dbReference type="EMBL" id="JAOWIN010000014">
    <property type="protein sequence ID" value="MDI9094453.1"/>
    <property type="molecule type" value="Genomic_DNA"/>
</dbReference>
<comment type="caution">
    <text evidence="4">The sequence shown here is derived from an EMBL/GenBank/DDBJ whole genome shotgun (WGS) entry which is preliminary data.</text>
</comment>
<dbReference type="Proteomes" id="UP000216001">
    <property type="component" value="Unassembled WGS sequence"/>
</dbReference>
<dbReference type="EMBL" id="JAHWLI010000012">
    <property type="protein sequence ID" value="MBW3115964.1"/>
    <property type="molecule type" value="Genomic_DNA"/>
</dbReference>
<organism evidence="4 5">
    <name type="scientific">Providencia rettgeri</name>
    <dbReference type="NCBI Taxonomy" id="587"/>
    <lineage>
        <taxon>Bacteria</taxon>
        <taxon>Pseudomonadati</taxon>
        <taxon>Pseudomonadota</taxon>
        <taxon>Gammaproteobacteria</taxon>
        <taxon>Enterobacterales</taxon>
        <taxon>Morganellaceae</taxon>
        <taxon>Providencia</taxon>
    </lineage>
</organism>
<evidence type="ECO:0000313" key="3">
    <source>
        <dbReference type="EMBL" id="MDI9094453.1"/>
    </source>
</evidence>
<dbReference type="GeneID" id="92274107"/>
<reference evidence="4 5" key="1">
    <citation type="submission" date="2017-07" db="EMBL/GenBank/DDBJ databases">
        <title>blaIMP-27 on transferable plasmids in Proteus mirabilis and Providencia rettgeri.</title>
        <authorList>
            <person name="Potter R."/>
        </authorList>
    </citation>
    <scope>NUCLEOTIDE SEQUENCE [LARGE SCALE GENOMIC DNA]</scope>
    <source>
        <strain evidence="4 5">PR1</strain>
    </source>
</reference>
<protein>
    <submittedName>
        <fullName evidence="4">HEAT repeat domain-containing protein</fullName>
    </submittedName>
</protein>
<proteinExistence type="predicted"/>
<dbReference type="InterPro" id="IPR011989">
    <property type="entry name" value="ARM-like"/>
</dbReference>
<reference evidence="2" key="3">
    <citation type="submission" date="2021-07" db="EMBL/GenBank/DDBJ databases">
        <authorList>
            <person name="Stanton E."/>
        </authorList>
    </citation>
    <scope>NUCLEOTIDE SEQUENCE</scope>
    <source>
        <strain evidence="2">2021EL-01139</strain>
    </source>
</reference>
<name>A0A264VQT3_PRORE</name>
<dbReference type="Proteomes" id="UP001159001">
    <property type="component" value="Unassembled WGS sequence"/>
</dbReference>
<evidence type="ECO:0000313" key="1">
    <source>
        <dbReference type="EMBL" id="CAB5698795.1"/>
    </source>
</evidence>
<dbReference type="InterPro" id="IPR016024">
    <property type="entry name" value="ARM-type_fold"/>
</dbReference>